<gene>
    <name evidence="2" type="ORF">VE96_C0017G0001</name>
</gene>
<proteinExistence type="predicted"/>
<name>A0A0G1HZZ3_UNCK3</name>
<evidence type="ECO:0000313" key="2">
    <source>
        <dbReference type="EMBL" id="KKT52545.1"/>
    </source>
</evidence>
<feature type="transmembrane region" description="Helical" evidence="1">
    <location>
        <begin position="52"/>
        <end position="82"/>
    </location>
</feature>
<organism evidence="2 3">
    <name type="scientific">candidate division Kazan bacterium GW2011_GWA1_44_22</name>
    <dbReference type="NCBI Taxonomy" id="1620410"/>
    <lineage>
        <taxon>Bacteria</taxon>
        <taxon>Bacteria division Kazan-3B-28</taxon>
    </lineage>
</organism>
<protein>
    <recommendedName>
        <fullName evidence="4">DUF2062 domain-containing protein</fullName>
    </recommendedName>
</protein>
<sequence>MKQFSTHGTGMTLGSFAALTHLVWLIFVGIGVAKPFVDWMMSLHLMQCSWSILPFAWGTAIWLLIMTFIIGYIFGWVFAYLWNYFHK</sequence>
<feature type="transmembrane region" description="Helical" evidence="1">
    <location>
        <begin position="12"/>
        <end position="32"/>
    </location>
</feature>
<keyword evidence="1" id="KW-0812">Transmembrane</keyword>
<reference evidence="2 3" key="1">
    <citation type="journal article" date="2015" name="Nature">
        <title>rRNA introns, odd ribosomes, and small enigmatic genomes across a large radiation of phyla.</title>
        <authorList>
            <person name="Brown C.T."/>
            <person name="Hug L.A."/>
            <person name="Thomas B.C."/>
            <person name="Sharon I."/>
            <person name="Castelle C.J."/>
            <person name="Singh A."/>
            <person name="Wilkins M.J."/>
            <person name="Williams K.H."/>
            <person name="Banfield J.F."/>
        </authorList>
    </citation>
    <scope>NUCLEOTIDE SEQUENCE [LARGE SCALE GENOMIC DNA]</scope>
</reference>
<evidence type="ECO:0000256" key="1">
    <source>
        <dbReference type="SAM" id="Phobius"/>
    </source>
</evidence>
<dbReference type="AlphaFoldDB" id="A0A0G1HZZ3"/>
<keyword evidence="1" id="KW-1133">Transmembrane helix</keyword>
<evidence type="ECO:0000313" key="3">
    <source>
        <dbReference type="Proteomes" id="UP000034752"/>
    </source>
</evidence>
<accession>A0A0G1HZZ3</accession>
<dbReference type="EMBL" id="LCIJ01000017">
    <property type="protein sequence ID" value="KKT52545.1"/>
    <property type="molecule type" value="Genomic_DNA"/>
</dbReference>
<comment type="caution">
    <text evidence="2">The sequence shown here is derived from an EMBL/GenBank/DDBJ whole genome shotgun (WGS) entry which is preliminary data.</text>
</comment>
<keyword evidence="1" id="KW-0472">Membrane</keyword>
<evidence type="ECO:0008006" key="4">
    <source>
        <dbReference type="Google" id="ProtNLM"/>
    </source>
</evidence>
<dbReference type="Proteomes" id="UP000034752">
    <property type="component" value="Unassembled WGS sequence"/>
</dbReference>